<feature type="compositionally biased region" description="Low complexity" evidence="7">
    <location>
        <begin position="82"/>
        <end position="114"/>
    </location>
</feature>
<feature type="compositionally biased region" description="Pro residues" evidence="7">
    <location>
        <begin position="135"/>
        <end position="145"/>
    </location>
</feature>
<name>A0ABR1F8Z1_9ASCO</name>
<evidence type="ECO:0000256" key="7">
    <source>
        <dbReference type="SAM" id="MobiDB-lite"/>
    </source>
</evidence>
<evidence type="ECO:0000256" key="4">
    <source>
        <dbReference type="ARBA" id="ARBA00023125"/>
    </source>
</evidence>
<evidence type="ECO:0000313" key="9">
    <source>
        <dbReference type="EMBL" id="KAK7206318.1"/>
    </source>
</evidence>
<feature type="region of interest" description="Disordered" evidence="7">
    <location>
        <begin position="247"/>
        <end position="271"/>
    </location>
</feature>
<dbReference type="RefSeq" id="XP_064769351.1">
    <property type="nucleotide sequence ID" value="XM_064912280.1"/>
</dbReference>
<evidence type="ECO:0000313" key="10">
    <source>
        <dbReference type="Proteomes" id="UP001498771"/>
    </source>
</evidence>
<dbReference type="PANTHER" id="PTHR36206">
    <property type="entry name" value="ASPERCRYPTIN BIOSYNTHESIS CLUSTER-SPECIFIC TRANSCRIPTION REGULATOR ATNN-RELATED"/>
    <property type="match status" value="1"/>
</dbReference>
<feature type="region of interest" description="Disordered" evidence="7">
    <location>
        <begin position="62"/>
        <end position="151"/>
    </location>
</feature>
<dbReference type="PROSITE" id="PS00463">
    <property type="entry name" value="ZN2_CY6_FUNGAL_1"/>
    <property type="match status" value="1"/>
</dbReference>
<keyword evidence="3" id="KW-0805">Transcription regulation</keyword>
<evidence type="ECO:0000259" key="8">
    <source>
        <dbReference type="PROSITE" id="PS50048"/>
    </source>
</evidence>
<dbReference type="PANTHER" id="PTHR36206:SF13">
    <property type="entry name" value="TRANSCRIPTIONAL REGULATORY PROTEIN MOC3"/>
    <property type="match status" value="1"/>
</dbReference>
<feature type="compositionally biased region" description="Low complexity" evidence="7">
    <location>
        <begin position="62"/>
        <end position="74"/>
    </location>
</feature>
<proteinExistence type="predicted"/>
<keyword evidence="10" id="KW-1185">Reference proteome</keyword>
<keyword evidence="6" id="KW-0539">Nucleus</keyword>
<dbReference type="SUPFAM" id="SSF57701">
    <property type="entry name" value="Zn2/Cys6 DNA-binding domain"/>
    <property type="match status" value="1"/>
</dbReference>
<keyword evidence="4" id="KW-0238">DNA-binding</keyword>
<feature type="compositionally biased region" description="Basic and acidic residues" evidence="7">
    <location>
        <begin position="262"/>
        <end position="271"/>
    </location>
</feature>
<organism evidence="9 10">
    <name type="scientific">Myxozyma melibiosi</name>
    <dbReference type="NCBI Taxonomy" id="54550"/>
    <lineage>
        <taxon>Eukaryota</taxon>
        <taxon>Fungi</taxon>
        <taxon>Dikarya</taxon>
        <taxon>Ascomycota</taxon>
        <taxon>Saccharomycotina</taxon>
        <taxon>Lipomycetes</taxon>
        <taxon>Lipomycetales</taxon>
        <taxon>Lipomycetaceae</taxon>
        <taxon>Myxozyma</taxon>
    </lineage>
</organism>
<comment type="caution">
    <text evidence="9">The sequence shown here is derived from an EMBL/GenBank/DDBJ whole genome shotgun (WGS) entry which is preliminary data.</text>
</comment>
<dbReference type="EMBL" id="JBBJBU010000003">
    <property type="protein sequence ID" value="KAK7206318.1"/>
    <property type="molecule type" value="Genomic_DNA"/>
</dbReference>
<evidence type="ECO:0000256" key="6">
    <source>
        <dbReference type="ARBA" id="ARBA00023242"/>
    </source>
</evidence>
<sequence length="284" mass="32002">MMADPLPSITPYARPGMQPSPQLPSLFRPQQPYPQLFPQQISPLSSPYSSAPYAAAAYMPTYAVQPQQQPQHPHMQQHQHQHQQQQQPQQQPQYQPQQQQQQQQHLPPLRLHLQSPVGPQPAPVLVDGYYRQPYPHSPPPPPAPQQAPSQVAAAQVAATLADVTAHKPQKEVKRRTKTGCLTCRKRRIKCDERHPMCFNCAKSKRVCLGYDPVFKAQRGQNSPVSHIGASRKREPQLLPHHLPEQSRHIINSTPPSVADPAIHNDRGSDRSEVKRIKIDSLLSE</sequence>
<keyword evidence="5" id="KW-0804">Transcription</keyword>
<dbReference type="InterPro" id="IPR052360">
    <property type="entry name" value="Transcr_Regulatory_Proteins"/>
</dbReference>
<dbReference type="InterPro" id="IPR036864">
    <property type="entry name" value="Zn2-C6_fun-type_DNA-bd_sf"/>
</dbReference>
<dbReference type="CDD" id="cd00067">
    <property type="entry name" value="GAL4"/>
    <property type="match status" value="1"/>
</dbReference>
<protein>
    <recommendedName>
        <fullName evidence="8">Zn(2)-C6 fungal-type domain-containing protein</fullName>
    </recommendedName>
</protein>
<dbReference type="Proteomes" id="UP001498771">
    <property type="component" value="Unassembled WGS sequence"/>
</dbReference>
<feature type="region of interest" description="Disordered" evidence="7">
    <location>
        <begin position="1"/>
        <end position="50"/>
    </location>
</feature>
<dbReference type="PROSITE" id="PS50048">
    <property type="entry name" value="ZN2_CY6_FUNGAL_2"/>
    <property type="match status" value="1"/>
</dbReference>
<dbReference type="InterPro" id="IPR001138">
    <property type="entry name" value="Zn2Cys6_DnaBD"/>
</dbReference>
<feature type="compositionally biased region" description="Low complexity" evidence="7">
    <location>
        <begin position="29"/>
        <end position="50"/>
    </location>
</feature>
<feature type="domain" description="Zn(2)-C6 fungal-type" evidence="8">
    <location>
        <begin position="179"/>
        <end position="207"/>
    </location>
</feature>
<reference evidence="9 10" key="1">
    <citation type="submission" date="2024-03" db="EMBL/GenBank/DDBJ databases">
        <title>Genome-scale model development and genomic sequencing of the oleaginous clade Lipomyces.</title>
        <authorList>
            <consortium name="Lawrence Berkeley National Laboratory"/>
            <person name="Czajka J.J."/>
            <person name="Han Y."/>
            <person name="Kim J."/>
            <person name="Mondo S.J."/>
            <person name="Hofstad B.A."/>
            <person name="Robles A."/>
            <person name="Haridas S."/>
            <person name="Riley R."/>
            <person name="LaButti K."/>
            <person name="Pangilinan J."/>
            <person name="Andreopoulos W."/>
            <person name="Lipzen A."/>
            <person name="Yan J."/>
            <person name="Wang M."/>
            <person name="Ng V."/>
            <person name="Grigoriev I.V."/>
            <person name="Spatafora J.W."/>
            <person name="Magnuson J.K."/>
            <person name="Baker S.E."/>
            <person name="Pomraning K.R."/>
        </authorList>
    </citation>
    <scope>NUCLEOTIDE SEQUENCE [LARGE SCALE GENOMIC DNA]</scope>
    <source>
        <strain evidence="9 10">Phaff 52-87</strain>
    </source>
</reference>
<evidence type="ECO:0000256" key="5">
    <source>
        <dbReference type="ARBA" id="ARBA00023163"/>
    </source>
</evidence>
<dbReference type="SMART" id="SM00066">
    <property type="entry name" value="GAL4"/>
    <property type="match status" value="1"/>
</dbReference>
<evidence type="ECO:0000256" key="3">
    <source>
        <dbReference type="ARBA" id="ARBA00023015"/>
    </source>
</evidence>
<accession>A0ABR1F8Z1</accession>
<dbReference type="GeneID" id="90037792"/>
<evidence type="ECO:0000256" key="2">
    <source>
        <dbReference type="ARBA" id="ARBA00022833"/>
    </source>
</evidence>
<evidence type="ECO:0000256" key="1">
    <source>
        <dbReference type="ARBA" id="ARBA00022723"/>
    </source>
</evidence>
<dbReference type="Gene3D" id="4.10.240.10">
    <property type="entry name" value="Zn(2)-C6 fungal-type DNA-binding domain"/>
    <property type="match status" value="1"/>
</dbReference>
<keyword evidence="1" id="KW-0479">Metal-binding</keyword>
<dbReference type="Pfam" id="PF00172">
    <property type="entry name" value="Zn_clus"/>
    <property type="match status" value="1"/>
</dbReference>
<gene>
    <name evidence="9" type="ORF">BZA70DRAFT_276309</name>
</gene>
<keyword evidence="2" id="KW-0862">Zinc</keyword>